<evidence type="ECO:0000256" key="7">
    <source>
        <dbReference type="ARBA" id="ARBA00022723"/>
    </source>
</evidence>
<comment type="catalytic activity">
    <reaction evidence="12">
        <text>small RNA 3'-end nucleotide + S-adenosyl-L-methionine = small RNA 3'-end 2'-O-methylnucleotide + S-adenosyl-L-homocysteine + H(+)</text>
        <dbReference type="Rhea" id="RHEA:37887"/>
        <dbReference type="Rhea" id="RHEA-COMP:10415"/>
        <dbReference type="Rhea" id="RHEA-COMP:10416"/>
        <dbReference type="ChEBI" id="CHEBI:15378"/>
        <dbReference type="ChEBI" id="CHEBI:57856"/>
        <dbReference type="ChEBI" id="CHEBI:59789"/>
        <dbReference type="ChEBI" id="CHEBI:74896"/>
        <dbReference type="ChEBI" id="CHEBI:74898"/>
        <dbReference type="EC" id="2.1.1.386"/>
    </reaction>
</comment>
<dbReference type="SUPFAM" id="SSF53335">
    <property type="entry name" value="S-adenosyl-L-methionine-dependent methyltransferases"/>
    <property type="match status" value="1"/>
</dbReference>
<reference evidence="14" key="1">
    <citation type="submission" date="2014-04" db="EMBL/GenBank/DDBJ databases">
        <title>Evolutionary Origins and Diversification of the Mycorrhizal Mutualists.</title>
        <authorList>
            <consortium name="DOE Joint Genome Institute"/>
            <consortium name="Mycorrhizal Genomics Consortium"/>
            <person name="Kohler A."/>
            <person name="Kuo A."/>
            <person name="Nagy L.G."/>
            <person name="Floudas D."/>
            <person name="Copeland A."/>
            <person name="Barry K.W."/>
            <person name="Cichocki N."/>
            <person name="Veneault-Fourrey C."/>
            <person name="LaButti K."/>
            <person name="Lindquist E.A."/>
            <person name="Lipzen A."/>
            <person name="Lundell T."/>
            <person name="Morin E."/>
            <person name="Murat C."/>
            <person name="Riley R."/>
            <person name="Ohm R."/>
            <person name="Sun H."/>
            <person name="Tunlid A."/>
            <person name="Henrissat B."/>
            <person name="Grigoriev I.V."/>
            <person name="Hibbett D.S."/>
            <person name="Martin F."/>
        </authorList>
    </citation>
    <scope>NUCLEOTIDE SEQUENCE [LARGE SCALE GENOMIC DNA]</scope>
    <source>
        <strain evidence="14">FD-334 SS-4</strain>
    </source>
</reference>
<gene>
    <name evidence="13" type="ORF">HYPSUDRAFT_56655</name>
</gene>
<dbReference type="EMBL" id="KN817578">
    <property type="protein sequence ID" value="KJA19363.1"/>
    <property type="molecule type" value="Genomic_DNA"/>
</dbReference>
<keyword evidence="6" id="KW-0949">S-adenosyl-L-methionine</keyword>
<evidence type="ECO:0000256" key="10">
    <source>
        <dbReference type="ARBA" id="ARBA00023158"/>
    </source>
</evidence>
<keyword evidence="10" id="KW-0943">RNA-mediated gene silencing</keyword>
<keyword evidence="9" id="KW-0694">RNA-binding</keyword>
<dbReference type="Gene3D" id="3.40.50.150">
    <property type="entry name" value="Vaccinia Virus protein VP39"/>
    <property type="match status" value="1"/>
</dbReference>
<dbReference type="OrthoDB" id="2154311at2759"/>
<dbReference type="GO" id="GO:0005737">
    <property type="term" value="C:cytoplasm"/>
    <property type="evidence" value="ECO:0007669"/>
    <property type="project" value="TreeGrafter"/>
</dbReference>
<evidence type="ECO:0000256" key="2">
    <source>
        <dbReference type="ARBA" id="ARBA00009026"/>
    </source>
</evidence>
<dbReference type="GO" id="GO:0046872">
    <property type="term" value="F:metal ion binding"/>
    <property type="evidence" value="ECO:0007669"/>
    <property type="project" value="UniProtKB-KW"/>
</dbReference>
<keyword evidence="14" id="KW-1185">Reference proteome</keyword>
<evidence type="ECO:0000256" key="12">
    <source>
        <dbReference type="ARBA" id="ARBA00048418"/>
    </source>
</evidence>
<evidence type="ECO:0000256" key="1">
    <source>
        <dbReference type="ARBA" id="ARBA00001946"/>
    </source>
</evidence>
<dbReference type="PANTHER" id="PTHR21404:SF3">
    <property type="entry name" value="SMALL RNA 2'-O-METHYLTRANSFERASE"/>
    <property type="match status" value="1"/>
</dbReference>
<keyword evidence="8" id="KW-0460">Magnesium</keyword>
<proteinExistence type="inferred from homology"/>
<dbReference type="PANTHER" id="PTHR21404">
    <property type="entry name" value="HEN1"/>
    <property type="match status" value="1"/>
</dbReference>
<evidence type="ECO:0000313" key="14">
    <source>
        <dbReference type="Proteomes" id="UP000054270"/>
    </source>
</evidence>
<dbReference type="GO" id="GO:0030422">
    <property type="term" value="P:siRNA processing"/>
    <property type="evidence" value="ECO:0007669"/>
    <property type="project" value="TreeGrafter"/>
</dbReference>
<dbReference type="Pfam" id="PF13489">
    <property type="entry name" value="Methyltransf_23"/>
    <property type="match status" value="1"/>
</dbReference>
<comment type="cofactor">
    <cofactor evidence="1">
        <name>Mg(2+)</name>
        <dbReference type="ChEBI" id="CHEBI:18420"/>
    </cofactor>
</comment>
<protein>
    <recommendedName>
        <fullName evidence="3">Small RNA 2'-O-methyltransferase</fullName>
        <ecNumber evidence="11">2.1.1.386</ecNumber>
    </recommendedName>
</protein>
<dbReference type="GO" id="GO:0090486">
    <property type="term" value="F:small RNA 2'-O-methyltransferase activity"/>
    <property type="evidence" value="ECO:0007669"/>
    <property type="project" value="UniProtKB-EC"/>
</dbReference>
<sequence length="290" mass="33168">MVRMLSKDVFRISQSASNANSTSHHELQTVHFNPRLIVQRISFIVAVLERYKSQTVLDIGSGPGILLVELLRQRVNIPSLNTIIAVEIDEELVQDMVGKLTKDVCIQKHGEPSDICVQLFNASLTVFNPRFQMADAIVATEVIEHLDDNELSSFSTLVFGTYRPSTVILTTPNYDFNKYFDSPVNEEERRTTRFKDPTGRTDRIFRQADHRFEWTMDEFQTWCSRIASTYGYNVEFTGVGSFRSYPTRRDYSNGPDSNPQPPSDPGHFFASQISIFRIVECPISDYTFIL</sequence>
<dbReference type="GO" id="GO:0001510">
    <property type="term" value="P:RNA methylation"/>
    <property type="evidence" value="ECO:0007669"/>
    <property type="project" value="InterPro"/>
</dbReference>
<dbReference type="EC" id="2.1.1.386" evidence="11"/>
<dbReference type="InterPro" id="IPR026610">
    <property type="entry name" value="Hen1"/>
</dbReference>
<keyword evidence="5" id="KW-0808">Transferase</keyword>
<dbReference type="OMA" id="IFRIVEC"/>
<evidence type="ECO:0000256" key="11">
    <source>
        <dbReference type="ARBA" id="ARBA00035025"/>
    </source>
</evidence>
<evidence type="ECO:0000256" key="3">
    <source>
        <dbReference type="ARBA" id="ARBA00021330"/>
    </source>
</evidence>
<accession>A0A0D2M7X5</accession>
<dbReference type="InterPro" id="IPR029063">
    <property type="entry name" value="SAM-dependent_MTases_sf"/>
</dbReference>
<keyword evidence="7" id="KW-0479">Metal-binding</keyword>
<evidence type="ECO:0000256" key="8">
    <source>
        <dbReference type="ARBA" id="ARBA00022842"/>
    </source>
</evidence>
<evidence type="ECO:0000256" key="9">
    <source>
        <dbReference type="ARBA" id="ARBA00022884"/>
    </source>
</evidence>
<evidence type="ECO:0000256" key="5">
    <source>
        <dbReference type="ARBA" id="ARBA00022679"/>
    </source>
</evidence>
<evidence type="ECO:0000256" key="4">
    <source>
        <dbReference type="ARBA" id="ARBA00022603"/>
    </source>
</evidence>
<dbReference type="GO" id="GO:0005634">
    <property type="term" value="C:nucleus"/>
    <property type="evidence" value="ECO:0007669"/>
    <property type="project" value="TreeGrafter"/>
</dbReference>
<name>A0A0D2M7X5_HYPSF</name>
<comment type="similarity">
    <text evidence="2">Belongs to the methyltransferase superfamily. HEN1 family.</text>
</comment>
<dbReference type="CDD" id="cd02440">
    <property type="entry name" value="AdoMet_MTases"/>
    <property type="match status" value="1"/>
</dbReference>
<evidence type="ECO:0000313" key="13">
    <source>
        <dbReference type="EMBL" id="KJA19363.1"/>
    </source>
</evidence>
<dbReference type="Proteomes" id="UP000054270">
    <property type="component" value="Unassembled WGS sequence"/>
</dbReference>
<keyword evidence="4" id="KW-0489">Methyltransferase</keyword>
<dbReference type="AlphaFoldDB" id="A0A0D2M7X5"/>
<organism evidence="13 14">
    <name type="scientific">Hypholoma sublateritium (strain FD-334 SS-4)</name>
    <dbReference type="NCBI Taxonomy" id="945553"/>
    <lineage>
        <taxon>Eukaryota</taxon>
        <taxon>Fungi</taxon>
        <taxon>Dikarya</taxon>
        <taxon>Basidiomycota</taxon>
        <taxon>Agaricomycotina</taxon>
        <taxon>Agaricomycetes</taxon>
        <taxon>Agaricomycetidae</taxon>
        <taxon>Agaricales</taxon>
        <taxon>Agaricineae</taxon>
        <taxon>Strophariaceae</taxon>
        <taxon>Hypholoma</taxon>
    </lineage>
</organism>
<evidence type="ECO:0000256" key="6">
    <source>
        <dbReference type="ARBA" id="ARBA00022691"/>
    </source>
</evidence>
<dbReference type="GO" id="GO:0003723">
    <property type="term" value="F:RNA binding"/>
    <property type="evidence" value="ECO:0007669"/>
    <property type="project" value="UniProtKB-KW"/>
</dbReference>